<keyword evidence="3" id="KW-1185">Reference proteome</keyword>
<dbReference type="OrthoDB" id="10503212at2759"/>
<reference evidence="2" key="4">
    <citation type="submission" date="2025-05" db="UniProtKB">
        <authorList>
            <consortium name="EnsemblFungi"/>
        </authorList>
    </citation>
    <scope>IDENTIFICATION</scope>
    <source>
        <strain evidence="2">isolate 1-1 / race 1 (BBBD)</strain>
    </source>
</reference>
<reference evidence="1" key="2">
    <citation type="submission" date="2016-05" db="EMBL/GenBank/DDBJ databases">
        <title>Comparative analysis highlights variable genome content of wheat rusts and divergence of the mating loci.</title>
        <authorList>
            <person name="Cuomo C.A."/>
            <person name="Bakkeren G."/>
            <person name="Szabo L."/>
            <person name="Khalil H."/>
            <person name="Joly D."/>
            <person name="Goldberg J."/>
            <person name="Young S."/>
            <person name="Zeng Q."/>
            <person name="Fellers J."/>
        </authorList>
    </citation>
    <scope>NUCLEOTIDE SEQUENCE [LARGE SCALE GENOMIC DNA]</scope>
    <source>
        <strain evidence="1">1-1 BBBD Race 1</strain>
    </source>
</reference>
<organism evidence="1">
    <name type="scientific">Puccinia triticina (isolate 1-1 / race 1 (BBBD))</name>
    <name type="common">Brown leaf rust fungus</name>
    <dbReference type="NCBI Taxonomy" id="630390"/>
    <lineage>
        <taxon>Eukaryota</taxon>
        <taxon>Fungi</taxon>
        <taxon>Dikarya</taxon>
        <taxon>Basidiomycota</taxon>
        <taxon>Pucciniomycotina</taxon>
        <taxon>Pucciniomycetes</taxon>
        <taxon>Pucciniales</taxon>
        <taxon>Pucciniaceae</taxon>
        <taxon>Puccinia</taxon>
    </lineage>
</organism>
<reference evidence="2 3" key="3">
    <citation type="journal article" date="2017" name="G3 (Bethesda)">
        <title>Comparative analysis highlights variable genome content of wheat rusts and divergence of the mating loci.</title>
        <authorList>
            <person name="Cuomo C.A."/>
            <person name="Bakkeren G."/>
            <person name="Khalil H.B."/>
            <person name="Panwar V."/>
            <person name="Joly D."/>
            <person name="Linning R."/>
            <person name="Sakthikumar S."/>
            <person name="Song X."/>
            <person name="Adiconis X."/>
            <person name="Fan L."/>
            <person name="Goldberg J.M."/>
            <person name="Levin J.Z."/>
            <person name="Young S."/>
            <person name="Zeng Q."/>
            <person name="Anikster Y."/>
            <person name="Bruce M."/>
            <person name="Wang M."/>
            <person name="Yin C."/>
            <person name="McCallum B."/>
            <person name="Szabo L.J."/>
            <person name="Hulbert S."/>
            <person name="Chen X."/>
            <person name="Fellers J.P."/>
        </authorList>
    </citation>
    <scope>NUCLEOTIDE SEQUENCE</scope>
    <source>
        <strain evidence="3">Isolate 1-1 / race 1 (BBBD)</strain>
        <strain evidence="2">isolate 1-1 / race 1 (BBBD)</strain>
    </source>
</reference>
<dbReference type="STRING" id="630390.A0A0C4EKD4"/>
<evidence type="ECO:0008006" key="4">
    <source>
        <dbReference type="Google" id="ProtNLM"/>
    </source>
</evidence>
<dbReference type="EnsemblFungi" id="PTTG_01209-t43_1">
    <property type="protein sequence ID" value="PTTG_01209-t43_1-p1"/>
    <property type="gene ID" value="PTTG_01209"/>
</dbReference>
<accession>A0A0C4EKD4</accession>
<sequence length="176" mass="20309">MDAQMINGQINAAQIAAWEEVINNQHMQIQQLLAANANNNQRVNRKPRPGPVSVNLPNFDRKDDVDVWIKKIEFILTGRGQPKDKWTSMVVPHLKDSAEAFWYNLISKLNVNEMSWATFTQDYINQFTRLSIKQPTNTMTDDDKKFLFTFNLPGHLRVKVLGNKCWQKVTIIAEVP</sequence>
<reference evidence="1" key="1">
    <citation type="submission" date="2009-11" db="EMBL/GenBank/DDBJ databases">
        <authorList>
            <consortium name="The Broad Institute Genome Sequencing Platform"/>
            <person name="Ward D."/>
            <person name="Feldgarden M."/>
            <person name="Earl A."/>
            <person name="Young S.K."/>
            <person name="Zeng Q."/>
            <person name="Koehrsen M."/>
            <person name="Alvarado L."/>
            <person name="Berlin A."/>
            <person name="Bochicchio J."/>
            <person name="Borenstein D."/>
            <person name="Chapman S.B."/>
            <person name="Chen Z."/>
            <person name="Engels R."/>
            <person name="Freedman E."/>
            <person name="Gellesch M."/>
            <person name="Goldberg J."/>
            <person name="Griggs A."/>
            <person name="Gujja S."/>
            <person name="Heilman E."/>
            <person name="Heiman D."/>
            <person name="Hepburn T."/>
            <person name="Howarth C."/>
            <person name="Jen D."/>
            <person name="Larson L."/>
            <person name="Lewis B."/>
            <person name="Mehta T."/>
            <person name="Park D."/>
            <person name="Pearson M."/>
            <person name="Roberts A."/>
            <person name="Saif S."/>
            <person name="Shea T."/>
            <person name="Shenoy N."/>
            <person name="Sisk P."/>
            <person name="Stolte C."/>
            <person name="Sykes S."/>
            <person name="Thomson T."/>
            <person name="Walk T."/>
            <person name="White J."/>
            <person name="Yandava C."/>
            <person name="Izard J."/>
            <person name="Baranova O.V."/>
            <person name="Blanton J.M."/>
            <person name="Tanner A.C."/>
            <person name="Dewhirst F.E."/>
            <person name="Haas B."/>
            <person name="Nusbaum C."/>
            <person name="Birren B."/>
        </authorList>
    </citation>
    <scope>NUCLEOTIDE SEQUENCE [LARGE SCALE GENOMIC DNA]</scope>
    <source>
        <strain evidence="1">1-1 BBBD Race 1</strain>
    </source>
</reference>
<proteinExistence type="predicted"/>
<evidence type="ECO:0000313" key="1">
    <source>
        <dbReference type="EMBL" id="OAV86446.1"/>
    </source>
</evidence>
<name>A0A0C4EKD4_PUCT1</name>
<dbReference type="OMA" id="WEEVINN"/>
<evidence type="ECO:0000313" key="2">
    <source>
        <dbReference type="EnsemblFungi" id="PTTG_01209-t43_1-p1"/>
    </source>
</evidence>
<gene>
    <name evidence="1" type="ORF">PTTG_01209</name>
</gene>
<dbReference type="Proteomes" id="UP000005240">
    <property type="component" value="Unassembled WGS sequence"/>
</dbReference>
<evidence type="ECO:0000313" key="3">
    <source>
        <dbReference type="Proteomes" id="UP000005240"/>
    </source>
</evidence>
<protein>
    <recommendedName>
        <fullName evidence="4">Retrotransposon gag domain-containing protein</fullName>
    </recommendedName>
</protein>
<dbReference type="AlphaFoldDB" id="A0A0C4EKD4"/>
<dbReference type="VEuPathDB" id="FungiDB:PTTG_01209"/>
<dbReference type="EMBL" id="ADAS02001138">
    <property type="protein sequence ID" value="OAV86446.1"/>
    <property type="molecule type" value="Genomic_DNA"/>
</dbReference>